<keyword evidence="6" id="KW-0408">Iron</keyword>
<feature type="compositionally biased region" description="Basic residues" evidence="10">
    <location>
        <begin position="816"/>
        <end position="829"/>
    </location>
</feature>
<keyword evidence="4" id="KW-0223">Dioxygenase</keyword>
<evidence type="ECO:0000313" key="12">
    <source>
        <dbReference type="EMBL" id="WAR26565.1"/>
    </source>
</evidence>
<evidence type="ECO:0000256" key="6">
    <source>
        <dbReference type="ARBA" id="ARBA00023004"/>
    </source>
</evidence>
<dbReference type="SUPFAM" id="SSF51197">
    <property type="entry name" value="Clavaminate synthase-like"/>
    <property type="match status" value="1"/>
</dbReference>
<feature type="domain" description="JmjC" evidence="11">
    <location>
        <begin position="42"/>
        <end position="203"/>
    </location>
</feature>
<sequence>MREIDVIDVSRQEDYKMLMREWTDYYNSTDREKILNVISLEFSKSRMSERVEVPRAVREISWVCNGVWPDTLPEDCTYSKPEVQKYCLMGVKDSFTDFHIDFGGTSVWYHVLKGEKVFFLIRPTNANLGLYETWLGASNQSELFFGDQVDKCYKCVIRQGQTIMIPTGWIHAVFTPLDSLVFGGNFLHTYNIPLQLEVYAIEKRVKTSEKYLFPSYETINWYAAKYVLDTMKEYIEEGQKPPDYIYEGAKALVYHLRSWTQRKDLNLILYAKSAKHDVPEHIQYGRLLKDLGKEVKSCDEIMKPSSKPRPERKHKKKKKGASKAIEGLDILDMHTHSKLQEMEQERHNIYNFDQDEDGDMTSPVRVPKPGAFTESSESDSPDKINPRTSLTLKVSNGKIVSDRKVRKGEFQPLVGSEHEDSDSEGLVVDENPSKARKSRDSKTPKLKLKLSFHHPQPPSDIKSETSDLAALEKPPVLPNHPLTSPPRAALKPTLGSPRGPTSRKTFTVPPISTLLPPKSQSSDISRVSQTIKLEMKSSSSTAVKSDLTLSDIIKNQSMNNTLSTIGKVEPLSAGVGESSLEQELRRNIPTIRGGLNGSIADILEASGYGTETAFTVDEENDRAPSPSMREAIQGMLSMSRGGLTGMQLFSRAESRRQAIRARSGLAEEDEVEQLSKCYQDDEFVYPTLEMDEEEQEQMLKAHSKPGKDETWNPKARVNISVPLGERTHREGAVKESVKNSLEASSAKIAAAPKVKRPYKKKPKLEMDVMPGPSSSFMSPGQSPSAFRPGLTVAGAPGSDALKRKRPKKGEATAKQRLGKKLKIHKLGMH</sequence>
<gene>
    <name evidence="12" type="ORF">MAR_012269</name>
</gene>
<keyword evidence="5" id="KW-0560">Oxidoreductase</keyword>
<dbReference type="EMBL" id="CP111025">
    <property type="protein sequence ID" value="WAR26565.1"/>
    <property type="molecule type" value="Genomic_DNA"/>
</dbReference>
<name>A0ABY7FX41_MYAAR</name>
<keyword evidence="3" id="KW-0156">Chromatin regulator</keyword>
<organism evidence="12 13">
    <name type="scientific">Mya arenaria</name>
    <name type="common">Soft-shell clam</name>
    <dbReference type="NCBI Taxonomy" id="6604"/>
    <lineage>
        <taxon>Eukaryota</taxon>
        <taxon>Metazoa</taxon>
        <taxon>Spiralia</taxon>
        <taxon>Lophotrochozoa</taxon>
        <taxon>Mollusca</taxon>
        <taxon>Bivalvia</taxon>
        <taxon>Autobranchia</taxon>
        <taxon>Heteroconchia</taxon>
        <taxon>Euheterodonta</taxon>
        <taxon>Imparidentia</taxon>
        <taxon>Neoheterodontei</taxon>
        <taxon>Myida</taxon>
        <taxon>Myoidea</taxon>
        <taxon>Myidae</taxon>
        <taxon>Mya</taxon>
    </lineage>
</organism>
<keyword evidence="7" id="KW-0805">Transcription regulation</keyword>
<evidence type="ECO:0000313" key="13">
    <source>
        <dbReference type="Proteomes" id="UP001164746"/>
    </source>
</evidence>
<keyword evidence="13" id="KW-1185">Reference proteome</keyword>
<feature type="region of interest" description="Disordered" evidence="10">
    <location>
        <begin position="410"/>
        <end position="523"/>
    </location>
</feature>
<dbReference type="Gene3D" id="1.20.58.1360">
    <property type="match status" value="1"/>
</dbReference>
<comment type="subcellular location">
    <subcellularLocation>
        <location evidence="1">Nucleus</location>
    </subcellularLocation>
</comment>
<dbReference type="PROSITE" id="PS51184">
    <property type="entry name" value="JMJC"/>
    <property type="match status" value="1"/>
</dbReference>
<evidence type="ECO:0000256" key="5">
    <source>
        <dbReference type="ARBA" id="ARBA00023002"/>
    </source>
</evidence>
<feature type="region of interest" description="Disordered" evidence="10">
    <location>
        <begin position="301"/>
        <end position="329"/>
    </location>
</feature>
<evidence type="ECO:0000256" key="2">
    <source>
        <dbReference type="ARBA" id="ARBA00022723"/>
    </source>
</evidence>
<evidence type="ECO:0000256" key="8">
    <source>
        <dbReference type="ARBA" id="ARBA00023163"/>
    </source>
</evidence>
<evidence type="ECO:0000256" key="3">
    <source>
        <dbReference type="ARBA" id="ARBA00022853"/>
    </source>
</evidence>
<dbReference type="PANTHER" id="PTHR23123">
    <property type="entry name" value="PHD/F-BOX CONTAINING PROTEIN"/>
    <property type="match status" value="1"/>
</dbReference>
<feature type="compositionally biased region" description="Basic residues" evidence="10">
    <location>
        <begin position="753"/>
        <end position="762"/>
    </location>
</feature>
<evidence type="ECO:0000256" key="10">
    <source>
        <dbReference type="SAM" id="MobiDB-lite"/>
    </source>
</evidence>
<feature type="region of interest" description="Disordered" evidence="10">
    <location>
        <begin position="748"/>
        <end position="829"/>
    </location>
</feature>
<dbReference type="Proteomes" id="UP001164746">
    <property type="component" value="Chromosome 14"/>
</dbReference>
<reference evidence="12" key="1">
    <citation type="submission" date="2022-11" db="EMBL/GenBank/DDBJ databases">
        <title>Centuries of genome instability and evolution in soft-shell clam transmissible cancer (bioRxiv).</title>
        <authorList>
            <person name="Hart S.F.M."/>
            <person name="Yonemitsu M.A."/>
            <person name="Giersch R.M."/>
            <person name="Beal B.F."/>
            <person name="Arriagada G."/>
            <person name="Davis B.W."/>
            <person name="Ostrander E.A."/>
            <person name="Goff S.P."/>
            <person name="Metzger M.J."/>
        </authorList>
    </citation>
    <scope>NUCLEOTIDE SEQUENCE</scope>
    <source>
        <strain evidence="12">MELC-2E11</strain>
        <tissue evidence="12">Siphon/mantle</tissue>
    </source>
</reference>
<dbReference type="InterPro" id="IPR003347">
    <property type="entry name" value="JmjC_dom"/>
</dbReference>
<evidence type="ECO:0000259" key="11">
    <source>
        <dbReference type="PROSITE" id="PS51184"/>
    </source>
</evidence>
<accession>A0ABY7FX41</accession>
<feature type="region of interest" description="Disordered" evidence="10">
    <location>
        <begin position="353"/>
        <end position="390"/>
    </location>
</feature>
<evidence type="ECO:0000256" key="1">
    <source>
        <dbReference type="ARBA" id="ARBA00004123"/>
    </source>
</evidence>
<feature type="compositionally biased region" description="Basic residues" evidence="10">
    <location>
        <begin position="310"/>
        <end position="321"/>
    </location>
</feature>
<dbReference type="InterPro" id="IPR050690">
    <property type="entry name" value="JHDM1_Histone_Demethylase"/>
</dbReference>
<dbReference type="Gene3D" id="2.60.120.650">
    <property type="entry name" value="Cupin"/>
    <property type="match status" value="1"/>
</dbReference>
<dbReference type="SMART" id="SM00558">
    <property type="entry name" value="JmjC"/>
    <property type="match status" value="1"/>
</dbReference>
<dbReference type="Pfam" id="PF17811">
    <property type="entry name" value="JHD"/>
    <property type="match status" value="1"/>
</dbReference>
<protein>
    <submittedName>
        <fullName evidence="12">PHF8-like protein</fullName>
    </submittedName>
</protein>
<evidence type="ECO:0000256" key="7">
    <source>
        <dbReference type="ARBA" id="ARBA00023015"/>
    </source>
</evidence>
<evidence type="ECO:0000256" key="4">
    <source>
        <dbReference type="ARBA" id="ARBA00022964"/>
    </source>
</evidence>
<keyword evidence="8" id="KW-0804">Transcription</keyword>
<dbReference type="Pfam" id="PF02373">
    <property type="entry name" value="JmjC"/>
    <property type="match status" value="1"/>
</dbReference>
<keyword evidence="9" id="KW-0539">Nucleus</keyword>
<dbReference type="InterPro" id="IPR041070">
    <property type="entry name" value="JHD"/>
</dbReference>
<feature type="compositionally biased region" description="Low complexity" evidence="10">
    <location>
        <begin position="769"/>
        <end position="784"/>
    </location>
</feature>
<evidence type="ECO:0000256" key="9">
    <source>
        <dbReference type="ARBA" id="ARBA00023242"/>
    </source>
</evidence>
<keyword evidence="2" id="KW-0479">Metal-binding</keyword>
<proteinExistence type="predicted"/>